<proteinExistence type="predicted"/>
<name>A0ABQ1S2B5_9SPHN</name>
<sequence>MKIFIYARWSSLEQGRGSTLERQLDLCRRYCNGRGWADAEVIKDEGRSAYTGANLTQGNLGKLTERLEQGLIPYGSVLIVEQLDRISRRPPMEVMNWISRVVNAGLTIVTANNNQVISKDELERNQIGIVSIVFDACRGYAESKHKSDRVSDSWRIKREKLERGETIKKSGRCPAWLRLNPAINDFDRIPDRVSIVQRIFELSDAGVGRERIAAILNDERVEPWGVGNSKAEKWHASYIQKIRTNPAVLGEYQPHTKSRSDTKRQPVGEPISGYYPQIVDPVLFARVNRRKPKNAGRKGEISNLFSGLVRCGECGGMVVYRNKASAGAMRRNRKGDAIWKVSSDQTYLACGNYKAETRCRNKQFIRYGPLRDAVLDQVLHLALDDSFFAHAEHVGQIEQSLALKKRERDNLKSRASRYLDAMGDDDDPDLRRKWQEARAAVRGTEDELRKIERNLVDAKGRVSPSEHLKRVASVRAELDDLDPERRLSARYRVMGALGEIVTVMQLMPDRGVRVILMGGAHAMDFDDQGNCLKVVSVLDQIEAGDHQMMRGVTRVELGKDDDENEREARRMAEQAIKRRRNLCG</sequence>
<dbReference type="CDD" id="cd00338">
    <property type="entry name" value="Ser_Recombinase"/>
    <property type="match status" value="1"/>
</dbReference>
<feature type="region of interest" description="Disordered" evidence="2">
    <location>
        <begin position="249"/>
        <end position="270"/>
    </location>
</feature>
<dbReference type="InterPro" id="IPR036162">
    <property type="entry name" value="Resolvase-like_N_sf"/>
</dbReference>
<dbReference type="InterPro" id="IPR006119">
    <property type="entry name" value="Resolv_N"/>
</dbReference>
<dbReference type="InterPro" id="IPR011109">
    <property type="entry name" value="DNA_bind_recombinase_dom"/>
</dbReference>
<organism evidence="4 5">
    <name type="scientific">Tsuneonella deserti</name>
    <dbReference type="NCBI Taxonomy" id="2035528"/>
    <lineage>
        <taxon>Bacteria</taxon>
        <taxon>Pseudomonadati</taxon>
        <taxon>Pseudomonadota</taxon>
        <taxon>Alphaproteobacteria</taxon>
        <taxon>Sphingomonadales</taxon>
        <taxon>Erythrobacteraceae</taxon>
        <taxon>Tsuneonella</taxon>
    </lineage>
</organism>
<dbReference type="Gene3D" id="3.40.50.1390">
    <property type="entry name" value="Resolvase, N-terminal catalytic domain"/>
    <property type="match status" value="1"/>
</dbReference>
<dbReference type="InterPro" id="IPR050639">
    <property type="entry name" value="SSR_resolvase"/>
</dbReference>
<evidence type="ECO:0000259" key="3">
    <source>
        <dbReference type="PROSITE" id="PS51736"/>
    </source>
</evidence>
<dbReference type="PROSITE" id="PS51736">
    <property type="entry name" value="RECOMBINASES_3"/>
    <property type="match status" value="1"/>
</dbReference>
<accession>A0ABQ1S2B5</accession>
<dbReference type="InterPro" id="IPR038109">
    <property type="entry name" value="DNA_bind_recomb_sf"/>
</dbReference>
<dbReference type="InterPro" id="IPR025827">
    <property type="entry name" value="Zn_ribbon_recom_dom"/>
</dbReference>
<evidence type="ECO:0000256" key="2">
    <source>
        <dbReference type="SAM" id="MobiDB-lite"/>
    </source>
</evidence>
<dbReference type="Gene3D" id="3.90.1750.20">
    <property type="entry name" value="Putative Large Serine Recombinase, Chain B, Domain 2"/>
    <property type="match status" value="1"/>
</dbReference>
<comment type="caution">
    <text evidence="4">The sequence shown here is derived from an EMBL/GenBank/DDBJ whole genome shotgun (WGS) entry which is preliminary data.</text>
</comment>
<keyword evidence="5" id="KW-1185">Reference proteome</keyword>
<dbReference type="PANTHER" id="PTHR30461:SF23">
    <property type="entry name" value="DNA RECOMBINASE-RELATED"/>
    <property type="match status" value="1"/>
</dbReference>
<reference evidence="5" key="1">
    <citation type="journal article" date="2019" name="Int. J. Syst. Evol. Microbiol.">
        <title>The Global Catalogue of Microorganisms (GCM) 10K type strain sequencing project: providing services to taxonomists for standard genome sequencing and annotation.</title>
        <authorList>
            <consortium name="The Broad Institute Genomics Platform"/>
            <consortium name="The Broad Institute Genome Sequencing Center for Infectious Disease"/>
            <person name="Wu L."/>
            <person name="Ma J."/>
        </authorList>
    </citation>
    <scope>NUCLEOTIDE SEQUENCE [LARGE SCALE GENOMIC DNA]</scope>
    <source>
        <strain evidence="5">CGMCC 1.15959</strain>
    </source>
</reference>
<feature type="domain" description="Resolvase/invertase-type recombinase catalytic" evidence="3">
    <location>
        <begin position="2"/>
        <end position="161"/>
    </location>
</feature>
<dbReference type="Pfam" id="PF00239">
    <property type="entry name" value="Resolvase"/>
    <property type="match status" value="1"/>
</dbReference>
<dbReference type="SUPFAM" id="SSF53041">
    <property type="entry name" value="Resolvase-like"/>
    <property type="match status" value="1"/>
</dbReference>
<dbReference type="Proteomes" id="UP000619041">
    <property type="component" value="Unassembled WGS sequence"/>
</dbReference>
<dbReference type="EMBL" id="BMKL01000001">
    <property type="protein sequence ID" value="GGD87078.1"/>
    <property type="molecule type" value="Genomic_DNA"/>
</dbReference>
<evidence type="ECO:0000313" key="4">
    <source>
        <dbReference type="EMBL" id="GGD87078.1"/>
    </source>
</evidence>
<dbReference type="Pfam" id="PF07508">
    <property type="entry name" value="Recombinase"/>
    <property type="match status" value="1"/>
</dbReference>
<dbReference type="PANTHER" id="PTHR30461">
    <property type="entry name" value="DNA-INVERTASE FROM LAMBDOID PROPHAGE"/>
    <property type="match status" value="1"/>
</dbReference>
<dbReference type="Pfam" id="PF13408">
    <property type="entry name" value="Zn_ribbon_recom"/>
    <property type="match status" value="1"/>
</dbReference>
<evidence type="ECO:0000256" key="1">
    <source>
        <dbReference type="SAM" id="Coils"/>
    </source>
</evidence>
<dbReference type="SMART" id="SM00857">
    <property type="entry name" value="Resolvase"/>
    <property type="match status" value="1"/>
</dbReference>
<feature type="coiled-coil region" evidence="1">
    <location>
        <begin position="394"/>
        <end position="461"/>
    </location>
</feature>
<dbReference type="RefSeq" id="WP_188643535.1">
    <property type="nucleotide sequence ID" value="NZ_BMKL01000001.1"/>
</dbReference>
<gene>
    <name evidence="4" type="ORF">GCM10011515_03200</name>
</gene>
<evidence type="ECO:0000313" key="5">
    <source>
        <dbReference type="Proteomes" id="UP000619041"/>
    </source>
</evidence>
<keyword evidence="1" id="KW-0175">Coiled coil</keyword>
<protein>
    <recommendedName>
        <fullName evidence="3">Resolvase/invertase-type recombinase catalytic domain-containing protein</fullName>
    </recommendedName>
</protein>